<dbReference type="AlphaFoldDB" id="A0A6J7EM88"/>
<dbReference type="EMBL" id="CAFBLM010000105">
    <property type="protein sequence ID" value="CAB4881269.1"/>
    <property type="molecule type" value="Genomic_DNA"/>
</dbReference>
<reference evidence="1" key="1">
    <citation type="submission" date="2020-05" db="EMBL/GenBank/DDBJ databases">
        <authorList>
            <person name="Chiriac C."/>
            <person name="Salcher M."/>
            <person name="Ghai R."/>
            <person name="Kavagutti S V."/>
        </authorList>
    </citation>
    <scope>NUCLEOTIDE SEQUENCE</scope>
</reference>
<evidence type="ECO:0000313" key="1">
    <source>
        <dbReference type="EMBL" id="CAB4881269.1"/>
    </source>
</evidence>
<proteinExistence type="predicted"/>
<protein>
    <submittedName>
        <fullName evidence="1">Unannotated protein</fullName>
    </submittedName>
</protein>
<organism evidence="1">
    <name type="scientific">freshwater metagenome</name>
    <dbReference type="NCBI Taxonomy" id="449393"/>
    <lineage>
        <taxon>unclassified sequences</taxon>
        <taxon>metagenomes</taxon>
        <taxon>ecological metagenomes</taxon>
    </lineage>
</organism>
<sequence length="216" mass="22993">MVVAQDVVGAVQNAVALGAQTRHEYLNTLRTLFLHHSVPARLKQLADELALAMPANQSRAVSVVLAPGDDLNAAALIDALAIQSWKPHEVIVSSADVPSPRALDELTAMGVKVLTIDGSTWSDLARATDAHWVAVWSSAAGENHWHENTLLDRLVVGEATGSDGVGAGGVLCVLDSSRRISGPVLLKRTSILEVSSVDLDQWHNAGRRFFGVEDAQ</sequence>
<name>A0A6J7EM88_9ZZZZ</name>
<accession>A0A6J7EM88</accession>
<gene>
    <name evidence="1" type="ORF">UFOPK3401_01466</name>
</gene>